<dbReference type="AlphaFoldDB" id="A0A845ADT9"/>
<evidence type="ECO:0000313" key="3">
    <source>
        <dbReference type="EMBL" id="MXP26716.1"/>
    </source>
</evidence>
<dbReference type="InterPro" id="IPR049492">
    <property type="entry name" value="BD-FAE-like_dom"/>
</dbReference>
<dbReference type="OrthoDB" id="9771666at2"/>
<dbReference type="Gene3D" id="3.40.50.1820">
    <property type="entry name" value="alpha/beta hydrolase"/>
    <property type="match status" value="1"/>
</dbReference>
<feature type="domain" description="BD-FAE-like" evidence="2">
    <location>
        <begin position="100"/>
        <end position="288"/>
    </location>
</feature>
<dbReference type="SUPFAM" id="SSF53474">
    <property type="entry name" value="alpha/beta-Hydrolases"/>
    <property type="match status" value="1"/>
</dbReference>
<accession>A0A845ADT9</accession>
<organism evidence="3 4">
    <name type="scientific">Altericroceibacterium indicum</name>
    <dbReference type="NCBI Taxonomy" id="374177"/>
    <lineage>
        <taxon>Bacteria</taxon>
        <taxon>Pseudomonadati</taxon>
        <taxon>Pseudomonadota</taxon>
        <taxon>Alphaproteobacteria</taxon>
        <taxon>Sphingomonadales</taxon>
        <taxon>Erythrobacteraceae</taxon>
        <taxon>Altericroceibacterium</taxon>
    </lineage>
</organism>
<dbReference type="InterPro" id="IPR029058">
    <property type="entry name" value="AB_hydrolase_fold"/>
</dbReference>
<dbReference type="InterPro" id="IPR006311">
    <property type="entry name" value="TAT_signal"/>
</dbReference>
<gene>
    <name evidence="3" type="ORF">GRI39_11785</name>
</gene>
<dbReference type="GO" id="GO:0016787">
    <property type="term" value="F:hydrolase activity"/>
    <property type="evidence" value="ECO:0007669"/>
    <property type="project" value="UniProtKB-KW"/>
</dbReference>
<dbReference type="PANTHER" id="PTHR48081:SF6">
    <property type="entry name" value="PEPTIDASE S9 PROLYL OLIGOPEPTIDASE CATALYTIC DOMAIN-CONTAINING PROTEIN"/>
    <property type="match status" value="1"/>
</dbReference>
<dbReference type="Pfam" id="PF20434">
    <property type="entry name" value="BD-FAE"/>
    <property type="match status" value="1"/>
</dbReference>
<evidence type="ECO:0000313" key="4">
    <source>
        <dbReference type="Proteomes" id="UP000460561"/>
    </source>
</evidence>
<proteinExistence type="predicted"/>
<dbReference type="PROSITE" id="PS51318">
    <property type="entry name" value="TAT"/>
    <property type="match status" value="1"/>
</dbReference>
<reference evidence="3 4" key="1">
    <citation type="submission" date="2019-12" db="EMBL/GenBank/DDBJ databases">
        <title>Genomic-based taxomic classification of the family Erythrobacteraceae.</title>
        <authorList>
            <person name="Xu L."/>
        </authorList>
    </citation>
    <scope>NUCLEOTIDE SEQUENCE [LARGE SCALE GENOMIC DNA]</scope>
    <source>
        <strain evidence="3 4">DSM 18604</strain>
    </source>
</reference>
<evidence type="ECO:0000256" key="1">
    <source>
        <dbReference type="ARBA" id="ARBA00022801"/>
    </source>
</evidence>
<evidence type="ECO:0000259" key="2">
    <source>
        <dbReference type="Pfam" id="PF20434"/>
    </source>
</evidence>
<comment type="caution">
    <text evidence="3">The sequence shown here is derived from an EMBL/GenBank/DDBJ whole genome shotgun (WGS) entry which is preliminary data.</text>
</comment>
<name>A0A845ADT9_9SPHN</name>
<dbReference type="InterPro" id="IPR050300">
    <property type="entry name" value="GDXG_lipolytic_enzyme"/>
</dbReference>
<sequence>MGDSVKDIAPIGRRNFLLASGMAAAVAGATLKPAKAFAQITPQDALATWKATPSITLWPKGTPESGFSAKELPKDWPATFLRNVDMPVLRVFRPEKPNGRALLVMPGGAYTFVSIDNEGVQIARRMNALGYTVFVLLYRLPGEGWTHRENVPLQDAQRAMRIIRERAASYQCDPEHIYAVGFSAGGHLAATLVTAFDEQVYTPRDSADALTARPRAAGLIYPVISQVEGIGHAESTQRLLGEHPTMEATNRRSPAYHVTAQTPPCFLVHALDDPAVPPENSIMMLQALRTADRPCEAHFFEEGGHGFGPSQPELPASEWIDLFGRWLNRHAA</sequence>
<dbReference type="PANTHER" id="PTHR48081">
    <property type="entry name" value="AB HYDROLASE SUPERFAMILY PROTEIN C4A8.06C"/>
    <property type="match status" value="1"/>
</dbReference>
<keyword evidence="4" id="KW-1185">Reference proteome</keyword>
<keyword evidence="1 3" id="KW-0378">Hydrolase</keyword>
<protein>
    <submittedName>
        <fullName evidence="3">Alpha/beta hydrolase fold domain-containing protein</fullName>
    </submittedName>
</protein>
<dbReference type="RefSeq" id="WP_160739917.1">
    <property type="nucleotide sequence ID" value="NZ_WTYQ01000004.1"/>
</dbReference>
<dbReference type="EMBL" id="WTYQ01000004">
    <property type="protein sequence ID" value="MXP26716.1"/>
    <property type="molecule type" value="Genomic_DNA"/>
</dbReference>
<dbReference type="Proteomes" id="UP000460561">
    <property type="component" value="Unassembled WGS sequence"/>
</dbReference>